<dbReference type="InterPro" id="IPR011032">
    <property type="entry name" value="GroES-like_sf"/>
</dbReference>
<dbReference type="GO" id="GO:0016651">
    <property type="term" value="F:oxidoreductase activity, acting on NAD(P)H"/>
    <property type="evidence" value="ECO:0007669"/>
    <property type="project" value="TreeGrafter"/>
</dbReference>
<dbReference type="PANTHER" id="PTHR48106">
    <property type="entry name" value="QUINONE OXIDOREDUCTASE PIG3-RELATED"/>
    <property type="match status" value="1"/>
</dbReference>
<dbReference type="SUPFAM" id="SSF51735">
    <property type="entry name" value="NAD(P)-binding Rossmann-fold domains"/>
    <property type="match status" value="1"/>
</dbReference>
<dbReference type="SMART" id="SM00829">
    <property type="entry name" value="PKS_ER"/>
    <property type="match status" value="1"/>
</dbReference>
<dbReference type="Gene3D" id="3.40.50.720">
    <property type="entry name" value="NAD(P)-binding Rossmann-like Domain"/>
    <property type="match status" value="1"/>
</dbReference>
<keyword evidence="1" id="KW-0521">NADP</keyword>
<gene>
    <name evidence="4" type="ORF">CRD36_05865</name>
</gene>
<evidence type="ECO:0000259" key="3">
    <source>
        <dbReference type="SMART" id="SM00829"/>
    </source>
</evidence>
<evidence type="ECO:0000256" key="2">
    <source>
        <dbReference type="ARBA" id="ARBA00023002"/>
    </source>
</evidence>
<sequence length="330" mass="35218">MTAIEISEFGGPDVLKPTKVSLPELRHDEVLIKVAAAGVNRPDIMQRTGMYPAPKGVSKLPGLEVAGEIVAFGSSLAEKNKTSLNIGDQVVALVAGGGYAEYCAAPALQCLPVPKGLSMEEAAGLPETFFTVWSNVFDRGGLQAGESFLVHGGTSGIGTTAIQLAKAFGATVITTSGSEEKANFCVDLGADLAINYKTHDFAEEVRKFTEGKGVNLLLDMIAGDYMKRNFISMAVEGRIVMIAVQRGPKVKVNVLPIMLKRLTFTGSTLRARETSFKAEIAQNLLTKVWPLIEDGTVKPVISKIFPATDAAEAHRYLESGKSIGKTILKF</sequence>
<organism evidence="4 5">
    <name type="scientific">Paremcibacter congregatus</name>
    <dbReference type="NCBI Taxonomy" id="2043170"/>
    <lineage>
        <taxon>Bacteria</taxon>
        <taxon>Pseudomonadati</taxon>
        <taxon>Pseudomonadota</taxon>
        <taxon>Alphaproteobacteria</taxon>
        <taxon>Emcibacterales</taxon>
        <taxon>Emcibacteraceae</taxon>
        <taxon>Paremcibacter</taxon>
    </lineage>
</organism>
<dbReference type="EMBL" id="PDEM01000009">
    <property type="protein sequence ID" value="PHZ86355.1"/>
    <property type="molecule type" value="Genomic_DNA"/>
</dbReference>
<dbReference type="InterPro" id="IPR013154">
    <property type="entry name" value="ADH-like_N"/>
</dbReference>
<reference evidence="4 5" key="1">
    <citation type="submission" date="2017-10" db="EMBL/GenBank/DDBJ databases">
        <title>Frigbacter circumglobatus gen. nov. sp. nov., isolated from sediment cultured in situ.</title>
        <authorList>
            <person name="Zhao Z."/>
        </authorList>
    </citation>
    <scope>NUCLEOTIDE SEQUENCE [LARGE SCALE GENOMIC DNA]</scope>
    <source>
        <strain evidence="4 5">ZYL</strain>
    </source>
</reference>
<dbReference type="InterPro" id="IPR036291">
    <property type="entry name" value="NAD(P)-bd_dom_sf"/>
</dbReference>
<keyword evidence="2" id="KW-0560">Oxidoreductase</keyword>
<evidence type="ECO:0000256" key="1">
    <source>
        <dbReference type="ARBA" id="ARBA00022857"/>
    </source>
</evidence>
<dbReference type="Proteomes" id="UP000229730">
    <property type="component" value="Unassembled WGS sequence"/>
</dbReference>
<dbReference type="Gene3D" id="3.90.180.10">
    <property type="entry name" value="Medium-chain alcohol dehydrogenases, catalytic domain"/>
    <property type="match status" value="1"/>
</dbReference>
<dbReference type="NCBIfam" id="TIGR02824">
    <property type="entry name" value="quinone_pig3"/>
    <property type="match status" value="1"/>
</dbReference>
<dbReference type="Pfam" id="PF08240">
    <property type="entry name" value="ADH_N"/>
    <property type="match status" value="1"/>
</dbReference>
<dbReference type="PANTHER" id="PTHR48106:SF8">
    <property type="entry name" value="OS02G0805600 PROTEIN"/>
    <property type="match status" value="1"/>
</dbReference>
<dbReference type="Pfam" id="PF00107">
    <property type="entry name" value="ADH_zinc_N"/>
    <property type="match status" value="1"/>
</dbReference>
<dbReference type="InterPro" id="IPR013149">
    <property type="entry name" value="ADH-like_C"/>
</dbReference>
<dbReference type="InterPro" id="IPR014189">
    <property type="entry name" value="Quinone_OxRdtase_PIG3"/>
</dbReference>
<dbReference type="FunCoup" id="A0A2G4YVL1">
    <property type="interactions" value="501"/>
</dbReference>
<protein>
    <submittedName>
        <fullName evidence="4">NAD(P)H-quinone oxidoreductase</fullName>
    </submittedName>
</protein>
<dbReference type="InParanoid" id="A0A2G4YVL1"/>
<comment type="caution">
    <text evidence="4">The sequence shown here is derived from an EMBL/GenBank/DDBJ whole genome shotgun (WGS) entry which is preliminary data.</text>
</comment>
<dbReference type="CDD" id="cd05276">
    <property type="entry name" value="p53_inducible_oxidoreductase"/>
    <property type="match status" value="1"/>
</dbReference>
<dbReference type="SUPFAM" id="SSF50129">
    <property type="entry name" value="GroES-like"/>
    <property type="match status" value="1"/>
</dbReference>
<name>A0A2G4YVL1_9PROT</name>
<evidence type="ECO:0000313" key="4">
    <source>
        <dbReference type="EMBL" id="PHZ86355.1"/>
    </source>
</evidence>
<dbReference type="InterPro" id="IPR020843">
    <property type="entry name" value="ER"/>
</dbReference>
<keyword evidence="5" id="KW-1185">Reference proteome</keyword>
<accession>A0A2G4YVL1</accession>
<evidence type="ECO:0000313" key="5">
    <source>
        <dbReference type="Proteomes" id="UP000229730"/>
    </source>
</evidence>
<feature type="domain" description="Enoyl reductase (ER)" evidence="3">
    <location>
        <begin position="10"/>
        <end position="328"/>
    </location>
</feature>
<proteinExistence type="predicted"/>
<dbReference type="AlphaFoldDB" id="A0A2G4YVL1"/>
<dbReference type="OrthoDB" id="9780520at2"/>
<dbReference type="GO" id="GO:0070402">
    <property type="term" value="F:NADPH binding"/>
    <property type="evidence" value="ECO:0007669"/>
    <property type="project" value="TreeGrafter"/>
</dbReference>